<dbReference type="Gene3D" id="3.40.1730.10">
    <property type="entry name" value="pa0076 domain"/>
    <property type="match status" value="1"/>
</dbReference>
<reference evidence="1 2" key="1">
    <citation type="submission" date="2018-02" db="EMBL/GenBank/DDBJ databases">
        <title>Whole genome sequencing of endophytic bacterium.</title>
        <authorList>
            <person name="Eedara R."/>
            <person name="Podile A.R."/>
        </authorList>
    </citation>
    <scope>NUCLEOTIDE SEQUENCE [LARGE SCALE GENOMIC DNA]</scope>
    <source>
        <strain evidence="1 2">RP1T</strain>
    </source>
</reference>
<dbReference type="AlphaFoldDB" id="A0A2S9QJS8"/>
<dbReference type="Pfam" id="PF09867">
    <property type="entry name" value="TagF_N"/>
    <property type="match status" value="1"/>
</dbReference>
<proteinExistence type="predicted"/>
<dbReference type="NCBIfam" id="TIGR03373">
    <property type="entry name" value="VI_minor_4"/>
    <property type="match status" value="1"/>
</dbReference>
<accession>A0A2S9QJS8</accession>
<dbReference type="PIRSF" id="PIRSF029287">
    <property type="entry name" value="UCP029287"/>
    <property type="match status" value="1"/>
</dbReference>
<comment type="caution">
    <text evidence="1">The sequence shown here is derived from an EMBL/GenBank/DDBJ whole genome shotgun (WGS) entry which is preliminary data.</text>
</comment>
<organism evidence="1 2">
    <name type="scientific">Labrys okinawensis</name>
    <dbReference type="NCBI Taxonomy" id="346911"/>
    <lineage>
        <taxon>Bacteria</taxon>
        <taxon>Pseudomonadati</taxon>
        <taxon>Pseudomonadota</taxon>
        <taxon>Alphaproteobacteria</taxon>
        <taxon>Hyphomicrobiales</taxon>
        <taxon>Xanthobacteraceae</taxon>
        <taxon>Labrys</taxon>
    </lineage>
</organism>
<name>A0A2S9QJS8_9HYPH</name>
<gene>
    <name evidence="1" type="primary">tagF</name>
    <name evidence="1" type="ORF">C5L14_03240</name>
</gene>
<evidence type="ECO:0000313" key="2">
    <source>
        <dbReference type="Proteomes" id="UP000237682"/>
    </source>
</evidence>
<dbReference type="Proteomes" id="UP000237682">
    <property type="component" value="Unassembled WGS sequence"/>
</dbReference>
<keyword evidence="2" id="KW-1185">Reference proteome</keyword>
<protein>
    <submittedName>
        <fullName evidence="1">Type VI secretion system-associated protein TagF</fullName>
    </submittedName>
</protein>
<dbReference type="EMBL" id="PUEJ01000001">
    <property type="protein sequence ID" value="PRH89588.1"/>
    <property type="molecule type" value="Genomic_DNA"/>
</dbReference>
<evidence type="ECO:0000313" key="1">
    <source>
        <dbReference type="EMBL" id="PRH89588.1"/>
    </source>
</evidence>
<sequence length="227" mass="25497">MSAIMMTMCGMFGKLPSKRDFVAYNMPRPFLDQWEEWLQSAVAASRHALGERWQEIYLSFPIWRFWCGRRVFGSAVTGALMASVDRVGRYFPLTVCACEPADTYLEPPPSRGLDQWHEGCEQFLLHMLDDQFEREPAHQLAQIPFPPLASRLAPPQREGGLLLWPGEDLPVADAFRSLDMADGDARNGGRSYWWTQGGQGGHPARLVVAEGKPGAQFFSFLMTGEAV</sequence>
<dbReference type="InterPro" id="IPR017748">
    <property type="entry name" value="TagF"/>
</dbReference>
<dbReference type="InterPro" id="IPR038225">
    <property type="entry name" value="TagF_sf"/>
</dbReference>